<keyword evidence="4" id="KW-0027">Amidation</keyword>
<evidence type="ECO:0000256" key="6">
    <source>
        <dbReference type="SAM" id="MobiDB-lite"/>
    </source>
</evidence>
<name>A0A9Q0RML8_BLOTA</name>
<keyword evidence="8" id="KW-1185">Reference proteome</keyword>
<keyword evidence="3" id="KW-0964">Secreted</keyword>
<comment type="caution">
    <text evidence="7">The sequence shown here is derived from an EMBL/GenBank/DDBJ whole genome shotgun (WGS) entry which is preliminary data.</text>
</comment>
<protein>
    <submittedName>
        <fullName evidence="7">Uncharacterized protein</fullName>
    </submittedName>
</protein>
<evidence type="ECO:0000256" key="3">
    <source>
        <dbReference type="ARBA" id="ARBA00022525"/>
    </source>
</evidence>
<dbReference type="Pfam" id="PF01581">
    <property type="entry name" value="FARP"/>
    <property type="match status" value="1"/>
</dbReference>
<comment type="similarity">
    <text evidence="2">Belongs to the FARP (FMRFamide related peptide) family.</text>
</comment>
<evidence type="ECO:0000256" key="5">
    <source>
        <dbReference type="ARBA" id="ARBA00023320"/>
    </source>
</evidence>
<evidence type="ECO:0000256" key="4">
    <source>
        <dbReference type="ARBA" id="ARBA00022815"/>
    </source>
</evidence>
<comment type="subcellular location">
    <subcellularLocation>
        <location evidence="1">Secreted</location>
    </subcellularLocation>
</comment>
<organism evidence="7 8">
    <name type="scientific">Blomia tropicalis</name>
    <name type="common">Mite</name>
    <dbReference type="NCBI Taxonomy" id="40697"/>
    <lineage>
        <taxon>Eukaryota</taxon>
        <taxon>Metazoa</taxon>
        <taxon>Ecdysozoa</taxon>
        <taxon>Arthropoda</taxon>
        <taxon>Chelicerata</taxon>
        <taxon>Arachnida</taxon>
        <taxon>Acari</taxon>
        <taxon>Acariformes</taxon>
        <taxon>Sarcoptiformes</taxon>
        <taxon>Astigmata</taxon>
        <taxon>Glycyphagoidea</taxon>
        <taxon>Echimyopodidae</taxon>
        <taxon>Blomia</taxon>
    </lineage>
</organism>
<feature type="region of interest" description="Disordered" evidence="6">
    <location>
        <begin position="1"/>
        <end position="21"/>
    </location>
</feature>
<evidence type="ECO:0000313" key="8">
    <source>
        <dbReference type="Proteomes" id="UP001142055"/>
    </source>
</evidence>
<evidence type="ECO:0000256" key="1">
    <source>
        <dbReference type="ARBA" id="ARBA00004613"/>
    </source>
</evidence>
<gene>
    <name evidence="7" type="ORF">RDWZM_005721</name>
</gene>
<dbReference type="GO" id="GO:0005576">
    <property type="term" value="C:extracellular region"/>
    <property type="evidence" value="ECO:0007669"/>
    <property type="project" value="UniProtKB-SubCell"/>
</dbReference>
<sequence>MADKEQVQPSPSASGLVKRSAPMQQMHSIMRFGRAPHNIMHFGKRAMGSNSAEMDSVYDTLGDGSSDLMDSSVNTVPEWIVANLLGNGQRMLSNGISRTRYLLVPIPVRETSSPYTYYSPNSYPSPSASVVYPSKSLSSSSMQNIPIKKAKLSDEGDNVFMHFG</sequence>
<evidence type="ECO:0000313" key="7">
    <source>
        <dbReference type="EMBL" id="KAJ6219909.1"/>
    </source>
</evidence>
<dbReference type="Proteomes" id="UP001142055">
    <property type="component" value="Chromosome 2"/>
</dbReference>
<evidence type="ECO:0000256" key="2">
    <source>
        <dbReference type="ARBA" id="ARBA00006356"/>
    </source>
</evidence>
<dbReference type="GO" id="GO:0007218">
    <property type="term" value="P:neuropeptide signaling pathway"/>
    <property type="evidence" value="ECO:0007669"/>
    <property type="project" value="UniProtKB-KW"/>
</dbReference>
<accession>A0A9Q0RML8</accession>
<dbReference type="AlphaFoldDB" id="A0A9Q0RML8"/>
<proteinExistence type="inferred from homology"/>
<dbReference type="InterPro" id="IPR002544">
    <property type="entry name" value="FMRFamid-related_peptide-like"/>
</dbReference>
<reference evidence="7" key="1">
    <citation type="submission" date="2022-12" db="EMBL/GenBank/DDBJ databases">
        <title>Genome assemblies of Blomia tropicalis.</title>
        <authorList>
            <person name="Cui Y."/>
        </authorList>
    </citation>
    <scope>NUCLEOTIDE SEQUENCE</scope>
    <source>
        <tissue evidence="7">Adult mites</tissue>
    </source>
</reference>
<dbReference type="EMBL" id="JAPWDV010000002">
    <property type="protein sequence ID" value="KAJ6219909.1"/>
    <property type="molecule type" value="Genomic_DNA"/>
</dbReference>
<keyword evidence="5" id="KW-0527">Neuropeptide</keyword>